<dbReference type="PROSITE" id="PS51194">
    <property type="entry name" value="HELICASE_CTER"/>
    <property type="match status" value="1"/>
</dbReference>
<evidence type="ECO:0000256" key="3">
    <source>
        <dbReference type="ARBA" id="ARBA00022801"/>
    </source>
</evidence>
<dbReference type="GO" id="GO:0009378">
    <property type="term" value="F:four-way junction helicase activity"/>
    <property type="evidence" value="ECO:0007669"/>
    <property type="project" value="TreeGrafter"/>
</dbReference>
<dbReference type="AlphaFoldDB" id="A0A6P4YNZ7"/>
<evidence type="ECO:0000313" key="15">
    <source>
        <dbReference type="RefSeq" id="XP_019631200.1"/>
    </source>
</evidence>
<dbReference type="GO" id="GO:0005694">
    <property type="term" value="C:chromosome"/>
    <property type="evidence" value="ECO:0007669"/>
    <property type="project" value="TreeGrafter"/>
</dbReference>
<organism evidence="14 15">
    <name type="scientific">Branchiostoma belcheri</name>
    <name type="common">Amphioxus</name>
    <dbReference type="NCBI Taxonomy" id="7741"/>
    <lineage>
        <taxon>Eukaryota</taxon>
        <taxon>Metazoa</taxon>
        <taxon>Chordata</taxon>
        <taxon>Cephalochordata</taxon>
        <taxon>Leptocardii</taxon>
        <taxon>Amphioxiformes</taxon>
        <taxon>Branchiostomatidae</taxon>
        <taxon>Branchiostoma</taxon>
    </lineage>
</organism>
<keyword evidence="7" id="KW-0413">Isomerase</keyword>
<dbReference type="Pfam" id="PF00271">
    <property type="entry name" value="Helicase_C"/>
    <property type="match status" value="1"/>
</dbReference>
<gene>
    <name evidence="15" type="primary">LOC109475102</name>
</gene>
<evidence type="ECO:0000256" key="8">
    <source>
        <dbReference type="ARBA" id="ARBA00023242"/>
    </source>
</evidence>
<dbReference type="Proteomes" id="UP000515135">
    <property type="component" value="Unplaced"/>
</dbReference>
<evidence type="ECO:0000256" key="1">
    <source>
        <dbReference type="ARBA" id="ARBA00005446"/>
    </source>
</evidence>
<evidence type="ECO:0000259" key="12">
    <source>
        <dbReference type="PROSITE" id="PS51192"/>
    </source>
</evidence>
<evidence type="ECO:0000313" key="14">
    <source>
        <dbReference type="Proteomes" id="UP000515135"/>
    </source>
</evidence>
<accession>A0A6P4YNZ7</accession>
<dbReference type="GO" id="GO:0043138">
    <property type="term" value="F:3'-5' DNA helicase activity"/>
    <property type="evidence" value="ECO:0007669"/>
    <property type="project" value="UniProtKB-EC"/>
</dbReference>
<feature type="domain" description="Helicase C-terminal" evidence="13">
    <location>
        <begin position="225"/>
        <end position="340"/>
    </location>
</feature>
<evidence type="ECO:0000256" key="4">
    <source>
        <dbReference type="ARBA" id="ARBA00022806"/>
    </source>
</evidence>
<dbReference type="Gene3D" id="3.40.50.300">
    <property type="entry name" value="P-loop containing nucleotide triphosphate hydrolases"/>
    <property type="match status" value="2"/>
</dbReference>
<name>A0A6P4YNZ7_BRABE</name>
<evidence type="ECO:0000256" key="11">
    <source>
        <dbReference type="ARBA" id="ARBA00044542"/>
    </source>
</evidence>
<dbReference type="GO" id="GO:0005737">
    <property type="term" value="C:cytoplasm"/>
    <property type="evidence" value="ECO:0007669"/>
    <property type="project" value="TreeGrafter"/>
</dbReference>
<dbReference type="GO" id="GO:0000724">
    <property type="term" value="P:double-strand break repair via homologous recombination"/>
    <property type="evidence" value="ECO:0007669"/>
    <property type="project" value="TreeGrafter"/>
</dbReference>
<dbReference type="InterPro" id="IPR004589">
    <property type="entry name" value="DNA_helicase_ATP-dep_RecQ"/>
</dbReference>
<dbReference type="InterPro" id="IPR027417">
    <property type="entry name" value="P-loop_NTPase"/>
</dbReference>
<dbReference type="GO" id="GO:0003677">
    <property type="term" value="F:DNA binding"/>
    <property type="evidence" value="ECO:0007669"/>
    <property type="project" value="UniProtKB-KW"/>
</dbReference>
<evidence type="ECO:0000256" key="5">
    <source>
        <dbReference type="ARBA" id="ARBA00022840"/>
    </source>
</evidence>
<evidence type="ECO:0000256" key="7">
    <source>
        <dbReference type="ARBA" id="ARBA00023235"/>
    </source>
</evidence>
<dbReference type="GeneID" id="109475102"/>
<keyword evidence="5" id="KW-0067">ATP-binding</keyword>
<evidence type="ECO:0000256" key="10">
    <source>
        <dbReference type="ARBA" id="ARBA00034808"/>
    </source>
</evidence>
<evidence type="ECO:0000256" key="2">
    <source>
        <dbReference type="ARBA" id="ARBA00022741"/>
    </source>
</evidence>
<dbReference type="GO" id="GO:0005634">
    <property type="term" value="C:nucleus"/>
    <property type="evidence" value="ECO:0007669"/>
    <property type="project" value="TreeGrafter"/>
</dbReference>
<feature type="domain" description="Helicase ATP-binding" evidence="12">
    <location>
        <begin position="25"/>
        <end position="194"/>
    </location>
</feature>
<dbReference type="RefSeq" id="XP_019631200.1">
    <property type="nucleotide sequence ID" value="XM_019775641.1"/>
</dbReference>
<proteinExistence type="inferred from homology"/>
<protein>
    <recommendedName>
        <fullName evidence="10">DNA 3'-5' helicase</fullName>
        <ecNumber evidence="10">5.6.2.4</ecNumber>
    </recommendedName>
    <alternativeName>
        <fullName evidence="11">DNA 3'-5' helicase BLM</fullName>
    </alternativeName>
</protein>
<dbReference type="PROSITE" id="PS51192">
    <property type="entry name" value="HELICASE_ATP_BIND_1"/>
    <property type="match status" value="1"/>
</dbReference>
<dbReference type="SMART" id="SM00487">
    <property type="entry name" value="DEXDc"/>
    <property type="match status" value="1"/>
</dbReference>
<keyword evidence="4" id="KW-0347">Helicase</keyword>
<sequence>MEDRVKRVFKDVWGFEVRPDQLKAVLAALEGKDVFVGMATGKGKSLCFQSIPLCLTEPKLVVVVSPLRALVRDQIHRFQTVTGYKGIHLKSAADIRSFREIPDKDVRLVFMAPEELTSSEGRSLLDKPPLPIALVAVDEAHCIPQWGTDFRTAFKNIGSLRAALPGIPFMALTATATAAVQKAVEKALHMSDIMDPNKVPTRIMGSLNRDNIFLVRKKVKSMKEDLGPLINMIREAEGPANIDKHIVYLGRKQKLMDVWGLLVSSCKPTTKGSVRAFHADMSPKAKEDVLQGFREGRIRVIVASVAFGMGIDVPDVKGVVVYGMPSTTGQLYQVKWLLIL</sequence>
<comment type="catalytic activity">
    <reaction evidence="9">
        <text>Couples ATP hydrolysis with the unwinding of duplex DNA by translocating in the 3'-5' direction.</text>
        <dbReference type="EC" id="5.6.2.4"/>
    </reaction>
</comment>
<dbReference type="PANTHER" id="PTHR13710:SF153">
    <property type="entry name" value="RECQ-LIKE DNA HELICASE BLM"/>
    <property type="match status" value="1"/>
</dbReference>
<reference evidence="15" key="1">
    <citation type="submission" date="2025-08" db="UniProtKB">
        <authorList>
            <consortium name="RefSeq"/>
        </authorList>
    </citation>
    <scope>IDENTIFICATION</scope>
    <source>
        <tissue evidence="15">Gonad</tissue>
    </source>
</reference>
<keyword evidence="14" id="KW-1185">Reference proteome</keyword>
<evidence type="ECO:0000259" key="13">
    <source>
        <dbReference type="PROSITE" id="PS51194"/>
    </source>
</evidence>
<keyword evidence="8" id="KW-0539">Nucleus</keyword>
<evidence type="ECO:0000256" key="6">
    <source>
        <dbReference type="ARBA" id="ARBA00023125"/>
    </source>
</evidence>
<keyword evidence="3" id="KW-0378">Hydrolase</keyword>
<dbReference type="KEGG" id="bbel:109475102"/>
<keyword evidence="2" id="KW-0547">Nucleotide-binding</keyword>
<dbReference type="GO" id="GO:0005524">
    <property type="term" value="F:ATP binding"/>
    <property type="evidence" value="ECO:0007669"/>
    <property type="project" value="UniProtKB-KW"/>
</dbReference>
<dbReference type="SUPFAM" id="SSF52540">
    <property type="entry name" value="P-loop containing nucleoside triphosphate hydrolases"/>
    <property type="match status" value="1"/>
</dbReference>
<dbReference type="PANTHER" id="PTHR13710">
    <property type="entry name" value="DNA HELICASE RECQ FAMILY MEMBER"/>
    <property type="match status" value="1"/>
</dbReference>
<dbReference type="InterPro" id="IPR014001">
    <property type="entry name" value="Helicase_ATP-bd"/>
</dbReference>
<comment type="similarity">
    <text evidence="1">Belongs to the helicase family. RecQ subfamily.</text>
</comment>
<dbReference type="InterPro" id="IPR011545">
    <property type="entry name" value="DEAD/DEAH_box_helicase_dom"/>
</dbReference>
<dbReference type="OrthoDB" id="10261556at2759"/>
<dbReference type="Pfam" id="PF00270">
    <property type="entry name" value="DEAD"/>
    <property type="match status" value="1"/>
</dbReference>
<dbReference type="NCBIfam" id="TIGR00614">
    <property type="entry name" value="recQ_fam"/>
    <property type="match status" value="1"/>
</dbReference>
<dbReference type="GO" id="GO:0016787">
    <property type="term" value="F:hydrolase activity"/>
    <property type="evidence" value="ECO:0007669"/>
    <property type="project" value="UniProtKB-KW"/>
</dbReference>
<evidence type="ECO:0000256" key="9">
    <source>
        <dbReference type="ARBA" id="ARBA00034617"/>
    </source>
</evidence>
<dbReference type="InterPro" id="IPR001650">
    <property type="entry name" value="Helicase_C-like"/>
</dbReference>
<dbReference type="EC" id="5.6.2.4" evidence="10"/>
<keyword evidence="6" id="KW-0238">DNA-binding</keyword>
<dbReference type="SMART" id="SM00490">
    <property type="entry name" value="HELICc"/>
    <property type="match status" value="1"/>
</dbReference>